<keyword evidence="2" id="KW-1185">Reference proteome</keyword>
<evidence type="ECO:0000313" key="1">
    <source>
        <dbReference type="EMBL" id="EQB30327.1"/>
    </source>
</evidence>
<dbReference type="eggNOG" id="ENOG502ZDW4">
    <property type="taxonomic scope" value="Bacteria"/>
</dbReference>
<dbReference type="Proteomes" id="UP000015523">
    <property type="component" value="Unassembled WGS sequence"/>
</dbReference>
<gene>
    <name evidence="1" type="ORF">M529_20245</name>
</gene>
<dbReference type="RefSeq" id="WP_021319633.1">
    <property type="nucleotide sequence ID" value="NZ_AUWY01000122.1"/>
</dbReference>
<dbReference type="OrthoDB" id="7476464at2"/>
<sequence>MARSGITNMGEIAKSIADAKRKAIAHAERVNRNLANAVLQGVVEGTPEDTSVTVGDWQVGVNTVPQGTLDSSDPGGAGALARGQSQIATAKLGGTINIVNNQPHVDGLNAGNAVTKPAGWVERSIDAAKAGLR</sequence>
<dbReference type="STRING" id="1346791.M529_20245"/>
<evidence type="ECO:0000313" key="2">
    <source>
        <dbReference type="Proteomes" id="UP000015523"/>
    </source>
</evidence>
<accession>T0J0I9</accession>
<dbReference type="EMBL" id="AUWY01000122">
    <property type="protein sequence ID" value="EQB30327.1"/>
    <property type="molecule type" value="Genomic_DNA"/>
</dbReference>
<protein>
    <recommendedName>
        <fullName evidence="3">HK97 gp10 family phage protein</fullName>
    </recommendedName>
</protein>
<dbReference type="AlphaFoldDB" id="T0J0I9"/>
<reference evidence="1 2" key="1">
    <citation type="journal article" date="2013" name="Genome Announc.">
        <title>Draft Genome Sequence of Sphingobium ummariense Strain RL-3, a Hexachlorocyclohexane-Degrading Bacterium.</title>
        <authorList>
            <person name="Kohli P."/>
            <person name="Dua A."/>
            <person name="Sangwan N."/>
            <person name="Oldach P."/>
            <person name="Khurana J.P."/>
            <person name="Lal R."/>
        </authorList>
    </citation>
    <scope>NUCLEOTIDE SEQUENCE [LARGE SCALE GENOMIC DNA]</scope>
    <source>
        <strain evidence="1 2">RL-3</strain>
    </source>
</reference>
<proteinExistence type="predicted"/>
<dbReference type="PATRIC" id="fig|1346791.3.peg.3912"/>
<name>T0J0I9_9SPHN</name>
<organism evidence="1 2">
    <name type="scientific">Sphingobium ummariense RL-3</name>
    <dbReference type="NCBI Taxonomy" id="1346791"/>
    <lineage>
        <taxon>Bacteria</taxon>
        <taxon>Pseudomonadati</taxon>
        <taxon>Pseudomonadota</taxon>
        <taxon>Alphaproteobacteria</taxon>
        <taxon>Sphingomonadales</taxon>
        <taxon>Sphingomonadaceae</taxon>
        <taxon>Sphingobium</taxon>
    </lineage>
</organism>
<evidence type="ECO:0008006" key="3">
    <source>
        <dbReference type="Google" id="ProtNLM"/>
    </source>
</evidence>
<comment type="caution">
    <text evidence="1">The sequence shown here is derived from an EMBL/GenBank/DDBJ whole genome shotgun (WGS) entry which is preliminary data.</text>
</comment>